<dbReference type="GO" id="GO:0006388">
    <property type="term" value="P:tRNA splicing, via endonucleolytic cleavage and ligation"/>
    <property type="evidence" value="ECO:0007669"/>
    <property type="project" value="UniProtKB-UniRule"/>
</dbReference>
<proteinExistence type="inferred from homology"/>
<dbReference type="GO" id="GO:0000215">
    <property type="term" value="F:tRNA 2'-phosphotransferase activity"/>
    <property type="evidence" value="ECO:0007669"/>
    <property type="project" value="TreeGrafter"/>
</dbReference>
<comment type="similarity">
    <text evidence="1 5">Belongs to the KptA/TPT1 family.</text>
</comment>
<dbReference type="Pfam" id="PF01885">
    <property type="entry name" value="PTS_2-RNA"/>
    <property type="match status" value="1"/>
</dbReference>
<dbReference type="InterPro" id="IPR042081">
    <property type="entry name" value="RNA_2'-PTrans_C"/>
</dbReference>
<comment type="function">
    <text evidence="4 5">Removes the 2'-phosphate from RNA via an intermediate in which the phosphate is ADP-ribosylated by NAD followed by a presumed transesterification to release the RNA and generate ADP-ribose 1''-2''-cyclic phosphate (APPR&gt;P). May function as an ADP-ribosylase.</text>
</comment>
<evidence type="ECO:0000256" key="5">
    <source>
        <dbReference type="HAMAP-Rule" id="MF_00299"/>
    </source>
</evidence>
<dbReference type="HAMAP" id="MF_00299">
    <property type="entry name" value="KptA"/>
    <property type="match status" value="1"/>
</dbReference>
<dbReference type="InterPro" id="IPR022928">
    <property type="entry name" value="RNA_2'-PTrans_KptA"/>
</dbReference>
<reference evidence="6 7" key="1">
    <citation type="journal article" date="2015" name="Genome Announc.">
        <title>Expanding the biotechnology potential of lactobacilli through comparative genomics of 213 strains and associated genera.</title>
        <authorList>
            <person name="Sun Z."/>
            <person name="Harris H.M."/>
            <person name="McCann A."/>
            <person name="Guo C."/>
            <person name="Argimon S."/>
            <person name="Zhang W."/>
            <person name="Yang X."/>
            <person name="Jeffery I.B."/>
            <person name="Cooney J.C."/>
            <person name="Kagawa T.F."/>
            <person name="Liu W."/>
            <person name="Song Y."/>
            <person name="Salvetti E."/>
            <person name="Wrobel A."/>
            <person name="Rasinkangas P."/>
            <person name="Parkhill J."/>
            <person name="Rea M.C."/>
            <person name="O'Sullivan O."/>
            <person name="Ritari J."/>
            <person name="Douillard F.P."/>
            <person name="Paul Ross R."/>
            <person name="Yang R."/>
            <person name="Briner A.E."/>
            <person name="Felis G.E."/>
            <person name="de Vos W.M."/>
            <person name="Barrangou R."/>
            <person name="Klaenhammer T.R."/>
            <person name="Caufield P.W."/>
            <person name="Cui Y."/>
            <person name="Zhang H."/>
            <person name="O'Toole P.W."/>
        </authorList>
    </citation>
    <scope>NUCLEOTIDE SEQUENCE [LARGE SCALE GENOMIC DNA]</scope>
    <source>
        <strain evidence="6 7">DSM 17896</strain>
    </source>
</reference>
<gene>
    <name evidence="5" type="primary">kptA</name>
    <name evidence="6" type="ORF">IV45_GL000520</name>
</gene>
<dbReference type="EC" id="2.7.1.-" evidence="5"/>
<evidence type="ECO:0000256" key="3">
    <source>
        <dbReference type="ARBA" id="ARBA00023027"/>
    </source>
</evidence>
<name>A0A0R2IBL1_9LACO</name>
<dbReference type="GO" id="GO:0003950">
    <property type="term" value="F:NAD+ poly-ADP-ribosyltransferase activity"/>
    <property type="evidence" value="ECO:0007669"/>
    <property type="project" value="InterPro"/>
</dbReference>
<evidence type="ECO:0000256" key="1">
    <source>
        <dbReference type="ARBA" id="ARBA00009836"/>
    </source>
</evidence>
<keyword evidence="3 5" id="KW-0520">NAD</keyword>
<organism evidence="6 7">
    <name type="scientific">Limosilactobacillus secaliphilus</name>
    <dbReference type="NCBI Taxonomy" id="396268"/>
    <lineage>
        <taxon>Bacteria</taxon>
        <taxon>Bacillati</taxon>
        <taxon>Bacillota</taxon>
        <taxon>Bacilli</taxon>
        <taxon>Lactobacillales</taxon>
        <taxon>Lactobacillaceae</taxon>
        <taxon>Limosilactobacillus</taxon>
    </lineage>
</organism>
<dbReference type="PATRIC" id="fig|396268.3.peg.527"/>
<dbReference type="STRING" id="396268.IV45_GL000520"/>
<keyword evidence="2 5" id="KW-0808">Transferase</keyword>
<dbReference type="Gene3D" id="1.10.10.970">
    <property type="entry name" value="RNA 2'-phosphotransferase, Tpt1/KptA family, N-terminal domain"/>
    <property type="match status" value="1"/>
</dbReference>
<accession>A0A0R2IBL1</accession>
<dbReference type="InterPro" id="IPR042080">
    <property type="entry name" value="RNA_2'-PTrans_N"/>
</dbReference>
<dbReference type="Proteomes" id="UP000050934">
    <property type="component" value="Unassembled WGS sequence"/>
</dbReference>
<evidence type="ECO:0000313" key="6">
    <source>
        <dbReference type="EMBL" id="KRN58893.1"/>
    </source>
</evidence>
<protein>
    <recommendedName>
        <fullName evidence="5">Probable RNA 2'-phosphotransferase</fullName>
        <ecNumber evidence="5">2.7.1.-</ecNumber>
    </recommendedName>
</protein>
<evidence type="ECO:0000256" key="2">
    <source>
        <dbReference type="ARBA" id="ARBA00022679"/>
    </source>
</evidence>
<dbReference type="Gene3D" id="3.20.170.30">
    <property type="match status" value="1"/>
</dbReference>
<evidence type="ECO:0000256" key="4">
    <source>
        <dbReference type="ARBA" id="ARBA00025212"/>
    </source>
</evidence>
<comment type="caution">
    <text evidence="6">The sequence shown here is derived from an EMBL/GenBank/DDBJ whole genome shotgun (WGS) entry which is preliminary data.</text>
</comment>
<dbReference type="InterPro" id="IPR002745">
    <property type="entry name" value="Ptrans_KptA/Tpt1"/>
</dbReference>
<sequence>MEVIFSEEGITLQQTSHRSDKFISKKMSYALRHNPGKYGLKLDEYGYTDLNQFLKAMNRVHHFEPALTEPALTKERIESIMAHADKERFKIKNGQICALYGHSIPGIIKHPAAIPPAILYHGTARRFIPSIKKLGLLPMQRQYVHLSTDVATAKQVGSRHDSHPVILTINTKQAVADGIHFYFGNNQVWLVDELPSKYIHFPEQH</sequence>
<dbReference type="PANTHER" id="PTHR12684">
    <property type="entry name" value="PUTATIVE PHOSPHOTRANSFERASE"/>
    <property type="match status" value="1"/>
</dbReference>
<evidence type="ECO:0000313" key="7">
    <source>
        <dbReference type="Proteomes" id="UP000050934"/>
    </source>
</evidence>
<dbReference type="AlphaFoldDB" id="A0A0R2IBL1"/>
<keyword evidence="7" id="KW-1185">Reference proteome</keyword>
<dbReference type="EMBL" id="JQBW01000009">
    <property type="protein sequence ID" value="KRN58893.1"/>
    <property type="molecule type" value="Genomic_DNA"/>
</dbReference>
<dbReference type="SUPFAM" id="SSF56399">
    <property type="entry name" value="ADP-ribosylation"/>
    <property type="match status" value="1"/>
</dbReference>
<dbReference type="PANTHER" id="PTHR12684:SF2">
    <property type="entry name" value="TRNA 2'-PHOSPHOTRANSFERASE 1"/>
    <property type="match status" value="1"/>
</dbReference>